<dbReference type="InterPro" id="IPR000169">
    <property type="entry name" value="Pept_cys_AS"/>
</dbReference>
<dbReference type="Pfam" id="PF00112">
    <property type="entry name" value="Peptidase_C1"/>
    <property type="match status" value="1"/>
</dbReference>
<dbReference type="InterPro" id="IPR039417">
    <property type="entry name" value="Peptidase_C1A_papain-like"/>
</dbReference>
<reference evidence="10" key="1">
    <citation type="submission" date="2022-01" db="EMBL/GenBank/DDBJ databases">
        <authorList>
            <person name="King R."/>
        </authorList>
    </citation>
    <scope>NUCLEOTIDE SEQUENCE</scope>
</reference>
<evidence type="ECO:0000256" key="2">
    <source>
        <dbReference type="ARBA" id="ARBA00022670"/>
    </source>
</evidence>
<feature type="chain" id="PRO_5040114248" description="Cathepsin L" evidence="7">
    <location>
        <begin position="16"/>
        <end position="327"/>
    </location>
</feature>
<proteinExistence type="inferred from homology"/>
<evidence type="ECO:0000256" key="6">
    <source>
        <dbReference type="ARBA" id="ARBA00023157"/>
    </source>
</evidence>
<dbReference type="CDD" id="cd02248">
    <property type="entry name" value="Peptidase_C1A"/>
    <property type="match status" value="1"/>
</dbReference>
<dbReference type="InterPro" id="IPR000668">
    <property type="entry name" value="Peptidase_C1A_C"/>
</dbReference>
<organism evidence="10 11">
    <name type="scientific">Nezara viridula</name>
    <name type="common">Southern green stink bug</name>
    <name type="synonym">Cimex viridulus</name>
    <dbReference type="NCBI Taxonomy" id="85310"/>
    <lineage>
        <taxon>Eukaryota</taxon>
        <taxon>Metazoa</taxon>
        <taxon>Ecdysozoa</taxon>
        <taxon>Arthropoda</taxon>
        <taxon>Hexapoda</taxon>
        <taxon>Insecta</taxon>
        <taxon>Pterygota</taxon>
        <taxon>Neoptera</taxon>
        <taxon>Paraneoptera</taxon>
        <taxon>Hemiptera</taxon>
        <taxon>Heteroptera</taxon>
        <taxon>Panheteroptera</taxon>
        <taxon>Pentatomomorpha</taxon>
        <taxon>Pentatomoidea</taxon>
        <taxon>Pentatomidae</taxon>
        <taxon>Pentatominae</taxon>
        <taxon>Nezara</taxon>
    </lineage>
</organism>
<evidence type="ECO:0000313" key="11">
    <source>
        <dbReference type="Proteomes" id="UP001152798"/>
    </source>
</evidence>
<dbReference type="PRINTS" id="PR00705">
    <property type="entry name" value="PAPAIN"/>
</dbReference>
<feature type="domain" description="Cathepsin propeptide inhibitor" evidence="9">
    <location>
        <begin position="21"/>
        <end position="81"/>
    </location>
</feature>
<accession>A0A9P0EAD2</accession>
<comment type="similarity">
    <text evidence="1">Belongs to the peptidase C1 family.</text>
</comment>
<dbReference type="AlphaFoldDB" id="A0A9P0EAD2"/>
<keyword evidence="2" id="KW-0645">Protease</keyword>
<evidence type="ECO:0000256" key="3">
    <source>
        <dbReference type="ARBA" id="ARBA00022801"/>
    </source>
</evidence>
<protein>
    <recommendedName>
        <fullName evidence="12">Cathepsin L</fullName>
    </recommendedName>
</protein>
<evidence type="ECO:0000259" key="9">
    <source>
        <dbReference type="SMART" id="SM00848"/>
    </source>
</evidence>
<dbReference type="Gene3D" id="3.90.70.10">
    <property type="entry name" value="Cysteine proteinases"/>
    <property type="match status" value="1"/>
</dbReference>
<keyword evidence="7" id="KW-0732">Signal</keyword>
<evidence type="ECO:0000313" key="10">
    <source>
        <dbReference type="EMBL" id="CAH1391324.1"/>
    </source>
</evidence>
<dbReference type="Proteomes" id="UP001152798">
    <property type="component" value="Chromosome 1"/>
</dbReference>
<evidence type="ECO:0000259" key="8">
    <source>
        <dbReference type="SMART" id="SM00645"/>
    </source>
</evidence>
<dbReference type="EMBL" id="OV725077">
    <property type="protein sequence ID" value="CAH1391324.1"/>
    <property type="molecule type" value="Genomic_DNA"/>
</dbReference>
<dbReference type="GO" id="GO:0008234">
    <property type="term" value="F:cysteine-type peptidase activity"/>
    <property type="evidence" value="ECO:0007669"/>
    <property type="project" value="UniProtKB-KW"/>
</dbReference>
<dbReference type="Pfam" id="PF08246">
    <property type="entry name" value="Inhibitor_I29"/>
    <property type="match status" value="1"/>
</dbReference>
<gene>
    <name evidence="10" type="ORF">NEZAVI_LOCUS2365</name>
</gene>
<dbReference type="OrthoDB" id="10253408at2759"/>
<dbReference type="InterPro" id="IPR025661">
    <property type="entry name" value="Pept_asp_AS"/>
</dbReference>
<keyword evidence="11" id="KW-1185">Reference proteome</keyword>
<dbReference type="GO" id="GO:0006508">
    <property type="term" value="P:proteolysis"/>
    <property type="evidence" value="ECO:0007669"/>
    <property type="project" value="UniProtKB-KW"/>
</dbReference>
<dbReference type="SMART" id="SM00848">
    <property type="entry name" value="Inhibitor_I29"/>
    <property type="match status" value="1"/>
</dbReference>
<keyword evidence="5" id="KW-0865">Zymogen</keyword>
<feature type="domain" description="Peptidase C1A papain C-terminal" evidence="8">
    <location>
        <begin position="111"/>
        <end position="326"/>
    </location>
</feature>
<evidence type="ECO:0000256" key="7">
    <source>
        <dbReference type="SAM" id="SignalP"/>
    </source>
</evidence>
<dbReference type="PROSITE" id="PS00639">
    <property type="entry name" value="THIOL_PROTEASE_HIS"/>
    <property type="match status" value="1"/>
</dbReference>
<sequence>MKIFFLLFVVAVSHALPHDEWELFKISHGKKYKTLAEEQHRMNIFYDNKQFIENHNKNFEQGLVSFTLEMNRFGDLMNHEFRTMMNRYNSTKAARTRQDSSTYIRSTDEEVPESFDWRQEGAVTPVKDQAHCGSCWAFSTTGALEGQHFRKTGELVSLSEQNLVDCSSMYGNNGCQGGLMVDAFKYIAENGGIDTEDSYPYEGRDGMCRFRKSAVGAVDSGAIELPGDDEEALKSAIATIGPVSVAIDAGQDSFRFYKSGVYEDSNCSPAGLDHGVLAVGYGSEDGQDFWLVKNSWNTGWGEEGYIRIARNKGNMCGIASMASFPKV</sequence>
<name>A0A9P0EAD2_NEZVI</name>
<evidence type="ECO:0008006" key="12">
    <source>
        <dbReference type="Google" id="ProtNLM"/>
    </source>
</evidence>
<dbReference type="InterPro" id="IPR013128">
    <property type="entry name" value="Peptidase_C1A"/>
</dbReference>
<dbReference type="FunFam" id="3.90.70.10:FF:000006">
    <property type="entry name" value="Cathepsin S"/>
    <property type="match status" value="1"/>
</dbReference>
<dbReference type="PANTHER" id="PTHR12411">
    <property type="entry name" value="CYSTEINE PROTEASE FAMILY C1-RELATED"/>
    <property type="match status" value="1"/>
</dbReference>
<dbReference type="InterPro" id="IPR038765">
    <property type="entry name" value="Papain-like_cys_pep_sf"/>
</dbReference>
<feature type="signal peptide" evidence="7">
    <location>
        <begin position="1"/>
        <end position="15"/>
    </location>
</feature>
<keyword evidence="3" id="KW-0378">Hydrolase</keyword>
<dbReference type="InterPro" id="IPR025660">
    <property type="entry name" value="Pept_his_AS"/>
</dbReference>
<dbReference type="SMART" id="SM00645">
    <property type="entry name" value="Pept_C1"/>
    <property type="match status" value="1"/>
</dbReference>
<evidence type="ECO:0000256" key="5">
    <source>
        <dbReference type="ARBA" id="ARBA00023145"/>
    </source>
</evidence>
<dbReference type="SUPFAM" id="SSF54001">
    <property type="entry name" value="Cysteine proteinases"/>
    <property type="match status" value="1"/>
</dbReference>
<dbReference type="PROSITE" id="PS00139">
    <property type="entry name" value="THIOL_PROTEASE_CYS"/>
    <property type="match status" value="1"/>
</dbReference>
<evidence type="ECO:0000256" key="1">
    <source>
        <dbReference type="ARBA" id="ARBA00008455"/>
    </source>
</evidence>
<keyword evidence="6" id="KW-1015">Disulfide bond</keyword>
<dbReference type="InterPro" id="IPR013201">
    <property type="entry name" value="Prot_inhib_I29"/>
</dbReference>
<dbReference type="PROSITE" id="PS00640">
    <property type="entry name" value="THIOL_PROTEASE_ASN"/>
    <property type="match status" value="1"/>
</dbReference>
<keyword evidence="4" id="KW-0788">Thiol protease</keyword>
<evidence type="ECO:0000256" key="4">
    <source>
        <dbReference type="ARBA" id="ARBA00022807"/>
    </source>
</evidence>